<dbReference type="Gene3D" id="3.40.630.40">
    <property type="entry name" value="Zn-dependent exopeptidases"/>
    <property type="match status" value="1"/>
</dbReference>
<dbReference type="GO" id="GO:0009253">
    <property type="term" value="P:peptidoglycan catabolic process"/>
    <property type="evidence" value="ECO:0007669"/>
    <property type="project" value="InterPro"/>
</dbReference>
<dbReference type="EMBL" id="QSGO01000003">
    <property type="protein sequence ID" value="RHB37050.1"/>
    <property type="molecule type" value="Genomic_DNA"/>
</dbReference>
<organism evidence="2 3">
    <name type="scientific">Bacteroides nordii</name>
    <dbReference type="NCBI Taxonomy" id="291645"/>
    <lineage>
        <taxon>Bacteria</taxon>
        <taxon>Pseudomonadati</taxon>
        <taxon>Bacteroidota</taxon>
        <taxon>Bacteroidia</taxon>
        <taxon>Bacteroidales</taxon>
        <taxon>Bacteroidaceae</taxon>
        <taxon>Bacteroides</taxon>
    </lineage>
</organism>
<dbReference type="AlphaFoldDB" id="A0A413VTW5"/>
<name>A0A413VTW5_9BACE</name>
<dbReference type="InterPro" id="IPR009038">
    <property type="entry name" value="GOLD_dom"/>
</dbReference>
<protein>
    <submittedName>
        <fullName evidence="2">T9SS C-terminal target domain-containing protein</fullName>
    </submittedName>
</protein>
<accession>A0A413VTW5</accession>
<dbReference type="InterPro" id="IPR026444">
    <property type="entry name" value="Secre_tail"/>
</dbReference>
<dbReference type="Proteomes" id="UP000284379">
    <property type="component" value="Unassembled WGS sequence"/>
</dbReference>
<feature type="domain" description="GOLD" evidence="1">
    <location>
        <begin position="270"/>
        <end position="389"/>
    </location>
</feature>
<evidence type="ECO:0000313" key="3">
    <source>
        <dbReference type="Proteomes" id="UP000284379"/>
    </source>
</evidence>
<sequence length="1276" mass="139418">MKLHKLIMVWVGIILTFSVSATDLKDARIYINPGHGGWTANDRPMATINYAQMDIRGFFETNTNLIKGLALRDELVKAGAGFIKMSRTQNGFVSAGDKNATENDKVETSTQIVTLSVICEDVEANNMDYFISIHSNAATEGSMTNYPLVLYRGTDGASGNGLVNAKEMAYDAWKYIVKNEVTYHSAYTAETANNSRGDISFYGSSSTSGLGYTGYLGVLKHGCDGFLSEGCFHTYQPERQRLLNEDYCRQEGVRYSRAIRAWFNDNSETKGCIMGTVKDISKPLEHPLYTYKVNSVDAYYPLNDVKVVLEDANGNKIGEYLTDKEYNGIFVFTELTPGTYKLVFDIEGYWKETEEIEVVANETSFINKRLTDTSKEEPSDEPVIEEVDYYPHPVQDGDIAAARSYHFTKEGELQTVEVLKDLTVRRAILRDGKYYVLAVNGDKMPRLLVLDPVTGELLKEMSTEGIKTEGFNGKAYPYILSDIAFTTDGVLLGTNSTVIGKEGNSYQTGDFYMYKWQATENKALEEATPEVLLTLPTNTSASLLAAGNNNSNFMANSIAVNGTLDNFKFYFDSHAGNGWSTTYGIRYLCWQVKDGQVIGTQYNDTEYTEKELGADVQMTLSPLGIDRLIVDGNSIAPREFRISWDSNDGVEVANFAGDIPVESTGANYFRYANKIYMSVPVCEKKDEKYSYKSYLYDVTDGLDKAVNVGETEAVITNDAITYMASVGVVDNADIVQHLLVGLQAVSYTTKGVEQDASPARIFAYNLKSVRTNDGYDISFDLNEKAEAIDLILIDVASGAVVKTISLGAFDKVSNKVSLAFADIPDVECTWELRATAGNVTRFVKLSDDSKNYHYFAPKGVSIDKSPESPYFGRVYVTNTAAGEASGRTTATGVYVMGPDALDITGQGDKAYAGDVQWTGVVGEGPRKVAVAADGRVFLCDASSSNAGVYLMNPETFTISPVFKGATNEAGSLSIGGVYVGGQMTAIGVRGTGEATQLYTVDKTTSGASWKKFINVYNIGEADVWTTAPSYSKAASSYIGNDNSSIVPVSTGYWAGQYRGAGGNSTANPCMFYFSDELNDAVFNTAEPNIVETSSQNGALAVNEKEGIVALSNNGGVSIFQYKMNKDGIPAVSEKFRNMLGSVADATYDDFEFDYAGNLYAVSTSGKIVSVWAMPTDNNSCVTPAKKTMTLKKKDDVGVQETEVGITRIYPNPVDDVATIESSEVIDMITVYNASGTMVDKQMNVNANTTAIDFSRFAKGLYFVKLNNQKAIKVIKK</sequence>
<dbReference type="Pfam" id="PF01520">
    <property type="entry name" value="Amidase_3"/>
    <property type="match status" value="1"/>
</dbReference>
<dbReference type="InterPro" id="IPR002508">
    <property type="entry name" value="MurNAc-LAA_cat"/>
</dbReference>
<dbReference type="Pfam" id="PF18962">
    <property type="entry name" value="Por_Secre_tail"/>
    <property type="match status" value="1"/>
</dbReference>
<evidence type="ECO:0000313" key="2">
    <source>
        <dbReference type="EMBL" id="RHB37050.1"/>
    </source>
</evidence>
<comment type="caution">
    <text evidence="2">The sequence shown here is derived from an EMBL/GenBank/DDBJ whole genome shotgun (WGS) entry which is preliminary data.</text>
</comment>
<gene>
    <name evidence="2" type="ORF">DW888_05740</name>
</gene>
<dbReference type="GO" id="GO:0008745">
    <property type="term" value="F:N-acetylmuramoyl-L-alanine amidase activity"/>
    <property type="evidence" value="ECO:0007669"/>
    <property type="project" value="InterPro"/>
</dbReference>
<dbReference type="InterPro" id="IPR011045">
    <property type="entry name" value="N2O_reductase_N"/>
</dbReference>
<dbReference type="PROSITE" id="PS50866">
    <property type="entry name" value="GOLD"/>
    <property type="match status" value="1"/>
</dbReference>
<evidence type="ECO:0000259" key="1">
    <source>
        <dbReference type="PROSITE" id="PS50866"/>
    </source>
</evidence>
<dbReference type="RefSeq" id="WP_007483640.1">
    <property type="nucleotide sequence ID" value="NZ_CABJFV010000003.1"/>
</dbReference>
<dbReference type="SUPFAM" id="SSF49478">
    <property type="entry name" value="Cna protein B-type domain"/>
    <property type="match status" value="1"/>
</dbReference>
<dbReference type="Gene3D" id="2.60.40.1120">
    <property type="entry name" value="Carboxypeptidase-like, regulatory domain"/>
    <property type="match status" value="1"/>
</dbReference>
<dbReference type="SUPFAM" id="SSF63829">
    <property type="entry name" value="Calcium-dependent phosphotriesterase"/>
    <property type="match status" value="1"/>
</dbReference>
<dbReference type="SUPFAM" id="SSF50974">
    <property type="entry name" value="Nitrous oxide reductase, N-terminal domain"/>
    <property type="match status" value="1"/>
</dbReference>
<reference evidence="2 3" key="1">
    <citation type="submission" date="2018-08" db="EMBL/GenBank/DDBJ databases">
        <title>A genome reference for cultivated species of the human gut microbiota.</title>
        <authorList>
            <person name="Zou Y."/>
            <person name="Xue W."/>
            <person name="Luo G."/>
        </authorList>
    </citation>
    <scope>NUCLEOTIDE SEQUENCE [LARGE SCALE GENOMIC DNA]</scope>
    <source>
        <strain evidence="2 3">AM40-30BH</strain>
    </source>
</reference>
<dbReference type="SUPFAM" id="SSF53187">
    <property type="entry name" value="Zn-dependent exopeptidases"/>
    <property type="match status" value="1"/>
</dbReference>
<proteinExistence type="predicted"/>
<dbReference type="NCBIfam" id="TIGR04183">
    <property type="entry name" value="Por_Secre_tail"/>
    <property type="match status" value="1"/>
</dbReference>